<dbReference type="InterPro" id="IPR002559">
    <property type="entry name" value="Transposase_11"/>
</dbReference>
<comment type="caution">
    <text evidence="2">The sequence shown here is derived from an EMBL/GenBank/DDBJ whole genome shotgun (WGS) entry which is preliminary data.</text>
</comment>
<protein>
    <submittedName>
        <fullName evidence="2">DDE family transposase</fullName>
    </submittedName>
</protein>
<reference evidence="2 3" key="1">
    <citation type="submission" date="2018-04" db="EMBL/GenBank/DDBJ databases">
        <title>Genomic Encyclopedia of Type Strains, Phase IV (KMG-IV): sequencing the most valuable type-strain genomes for metagenomic binning, comparative biology and taxonomic classification.</title>
        <authorList>
            <person name="Goeker M."/>
        </authorList>
    </citation>
    <scope>NUCLEOTIDE SEQUENCE [LARGE SCALE GENOMIC DNA]</scope>
    <source>
        <strain evidence="2 3">DSM 100231</strain>
    </source>
</reference>
<keyword evidence="3" id="KW-1185">Reference proteome</keyword>
<feature type="domain" description="Transposase IS4-like" evidence="1">
    <location>
        <begin position="215"/>
        <end position="373"/>
    </location>
</feature>
<evidence type="ECO:0000313" key="2">
    <source>
        <dbReference type="EMBL" id="PVY38874.1"/>
    </source>
</evidence>
<proteinExistence type="predicted"/>
<gene>
    <name evidence="2" type="ORF">C8E01_11439</name>
</gene>
<evidence type="ECO:0000313" key="3">
    <source>
        <dbReference type="Proteomes" id="UP000245466"/>
    </source>
</evidence>
<name>A0A2U1AR28_9BACT</name>
<dbReference type="GO" id="GO:0003677">
    <property type="term" value="F:DNA binding"/>
    <property type="evidence" value="ECO:0007669"/>
    <property type="project" value="InterPro"/>
</dbReference>
<dbReference type="Proteomes" id="UP000245466">
    <property type="component" value="Unassembled WGS sequence"/>
</dbReference>
<dbReference type="GO" id="GO:0004803">
    <property type="term" value="F:transposase activity"/>
    <property type="evidence" value="ECO:0007669"/>
    <property type="project" value="InterPro"/>
</dbReference>
<dbReference type="Pfam" id="PF01609">
    <property type="entry name" value="DDE_Tnp_1"/>
    <property type="match status" value="1"/>
</dbReference>
<organism evidence="2 3">
    <name type="scientific">Pontibacter virosus</name>
    <dbReference type="NCBI Taxonomy" id="1765052"/>
    <lineage>
        <taxon>Bacteria</taxon>
        <taxon>Pseudomonadati</taxon>
        <taxon>Bacteroidota</taxon>
        <taxon>Cytophagia</taxon>
        <taxon>Cytophagales</taxon>
        <taxon>Hymenobacteraceae</taxon>
        <taxon>Pontibacter</taxon>
    </lineage>
</organism>
<dbReference type="OrthoDB" id="925542at2"/>
<evidence type="ECO:0000259" key="1">
    <source>
        <dbReference type="Pfam" id="PF01609"/>
    </source>
</evidence>
<sequence length="383" mass="44124">MFSTFSNATAGADVFALARFFSHRLEVFLSPFLVRLDELLDRRLVLTFRGLCQALVRHRSCSSALLLSELGGVLLSPGKAPAGTKRLSNLLRSKNWSSEAISDYLAEGAQQYVEGLLEQGRELPLLLWDESVQEKTESLQSEGLCAVRSVKAKRQLRIKKGYYDPPTRQPVHVPGFRWVDLLCCGRWAPPRLARFAWWTGRGKNATSLAQVLLSLLLWARKTFGKAVLHVFDRGYASSKWLGLLLARGDRFLLRWPSSYKLVDVKGLAKNAYRFSVGRKASSSRVVRDMVRKVTYRRSLVWQRCLHPAYDQPLTLIICRPGRKGRQPWYLLTSEEVKSDRDAWQLVFAYARRWQVEQAFRFNKSEMGMESCRLWFWDNRMKLL</sequence>
<dbReference type="RefSeq" id="WP_116544658.1">
    <property type="nucleotide sequence ID" value="NZ_QEKI01000014.1"/>
</dbReference>
<dbReference type="EMBL" id="QEKI01000014">
    <property type="protein sequence ID" value="PVY38874.1"/>
    <property type="molecule type" value="Genomic_DNA"/>
</dbReference>
<dbReference type="InterPro" id="IPR012337">
    <property type="entry name" value="RNaseH-like_sf"/>
</dbReference>
<dbReference type="SUPFAM" id="SSF53098">
    <property type="entry name" value="Ribonuclease H-like"/>
    <property type="match status" value="1"/>
</dbReference>
<dbReference type="AlphaFoldDB" id="A0A2U1AR28"/>
<dbReference type="Gene3D" id="3.90.350.10">
    <property type="entry name" value="Transposase Inhibitor Protein From Tn5, Chain A, domain 1"/>
    <property type="match status" value="1"/>
</dbReference>
<dbReference type="GO" id="GO:0006313">
    <property type="term" value="P:DNA transposition"/>
    <property type="evidence" value="ECO:0007669"/>
    <property type="project" value="InterPro"/>
</dbReference>
<accession>A0A2U1AR28</accession>